<accession>A0ABW9JGS5</accession>
<gene>
    <name evidence="1" type="ORF">E5L68_006025</name>
</gene>
<protein>
    <recommendedName>
        <fullName evidence="3">DUF5018 domain-containing protein</fullName>
    </recommendedName>
</protein>
<comment type="caution">
    <text evidence="1">The sequence shown here is derived from an EMBL/GenBank/DDBJ whole genome shotgun (WGS) entry which is preliminary data.</text>
</comment>
<evidence type="ECO:0000313" key="2">
    <source>
        <dbReference type="Proteomes" id="UP001517367"/>
    </source>
</evidence>
<evidence type="ECO:0000313" key="1">
    <source>
        <dbReference type="EMBL" id="MFN0290938.1"/>
    </source>
</evidence>
<dbReference type="RefSeq" id="WP_138730152.1">
    <property type="nucleotide sequence ID" value="NZ_SRMP02000007.1"/>
</dbReference>
<dbReference type="PROSITE" id="PS51257">
    <property type="entry name" value="PROKAR_LIPOPROTEIN"/>
    <property type="match status" value="1"/>
</dbReference>
<keyword evidence="2" id="KW-1185">Reference proteome</keyword>
<dbReference type="EMBL" id="SRMP02000007">
    <property type="protein sequence ID" value="MFN0290938.1"/>
    <property type="molecule type" value="Genomic_DNA"/>
</dbReference>
<proteinExistence type="predicted"/>
<organism evidence="1 2">
    <name type="scientific">Pedobacter helvus</name>
    <dbReference type="NCBI Taxonomy" id="2563444"/>
    <lineage>
        <taxon>Bacteria</taxon>
        <taxon>Pseudomonadati</taxon>
        <taxon>Bacteroidota</taxon>
        <taxon>Sphingobacteriia</taxon>
        <taxon>Sphingobacteriales</taxon>
        <taxon>Sphingobacteriaceae</taxon>
        <taxon>Pedobacter</taxon>
    </lineage>
</organism>
<evidence type="ECO:0008006" key="3">
    <source>
        <dbReference type="Google" id="ProtNLM"/>
    </source>
</evidence>
<dbReference type="Proteomes" id="UP001517367">
    <property type="component" value="Unassembled WGS sequence"/>
</dbReference>
<reference evidence="1 2" key="1">
    <citation type="submission" date="2024-12" db="EMBL/GenBank/DDBJ databases">
        <authorList>
            <person name="Hu S."/>
        </authorList>
    </citation>
    <scope>NUCLEOTIDE SEQUENCE [LARGE SCALE GENOMIC DNA]</scope>
    <source>
        <strain evidence="1 2">P-25</strain>
    </source>
</reference>
<sequence>MKKILKTLLFCFLAIAIITGCKKNEFSDIGEGTVEAKEYIFNRATKTFDSGDELKSNIAAAEGVKFVYCYLQRADKTDSLIHVTDNKGVISPTYELAIPIAAFPVNSMSTVKGVKVLVKQGNNSSLEGFIPIKYFDPALPQFSAFPTTINADINGLPTAITATIKSEFGIKQVDVYDDYQSENTYVLVNSITGIANVKEYALNYAYTYRKAAQHIKLVATDIYNQTNEIVIDMPVDVSIFKPRLDNFAASITPNTSGSTAVTGDISSITGLKHVDIYDDRNGTYELLSSTNGLNGVKTYNYNGSYTYAMRANNIKIIAVDIEDLQTELIIPLNVTYLSTLYKDVVMNAQTAGTNTIFFDADGSTKGNCDLNASEATMAFLFYATSSGPTFYSPTNTTNVASNFRCNGASWVIGNPSVMRATRFRVLLPTVAAEKVVYDEIAANSFDDVAARLGSLSISSSGPRYDANTAGTSSLFNATTANLIAVRIPDVGNPSSSKFALIRVKEANFSAGNSTIKFDIYIQK</sequence>
<name>A0ABW9JGS5_9SPHI</name>